<dbReference type="RefSeq" id="WP_234541645.1">
    <property type="nucleotide sequence ID" value="NZ_CAKMAB010000061.1"/>
</dbReference>
<dbReference type="Proteomes" id="UP000838749">
    <property type="component" value="Unassembled WGS sequence"/>
</dbReference>
<evidence type="ECO:0000313" key="2">
    <source>
        <dbReference type="Proteomes" id="UP000838749"/>
    </source>
</evidence>
<protein>
    <submittedName>
        <fullName evidence="1">Uncharacterized protein</fullName>
    </submittedName>
</protein>
<sequence length="118" mass="13706">MALKLIDISDDLLRGTSLEIDIISEGFILVKVIFISSEPEKLYSGRCNWRYYGEAEPLTFYFQKRLDVGSKSKVLARSELTFFVDTFHSEQSIFKKNSVVRNIVNYRQNYSCLFGMLI</sequence>
<proteinExistence type="predicted"/>
<organism evidence="1 2">
    <name type="scientific">Paenibacillus pseudetheri</name>
    <dbReference type="NCBI Taxonomy" id="2897682"/>
    <lineage>
        <taxon>Bacteria</taxon>
        <taxon>Bacillati</taxon>
        <taxon>Bacillota</taxon>
        <taxon>Bacilli</taxon>
        <taxon>Bacillales</taxon>
        <taxon>Paenibacillaceae</taxon>
        <taxon>Paenibacillus</taxon>
    </lineage>
</organism>
<accession>A0ABN8FU54</accession>
<name>A0ABN8FU54_9BACL</name>
<evidence type="ECO:0000313" key="1">
    <source>
        <dbReference type="EMBL" id="CAH1059595.1"/>
    </source>
</evidence>
<reference evidence="1" key="1">
    <citation type="submission" date="2021-12" db="EMBL/GenBank/DDBJ databases">
        <authorList>
            <person name="Criscuolo A."/>
        </authorList>
    </citation>
    <scope>NUCLEOTIDE SEQUENCE</scope>
    <source>
        <strain evidence="1">CIP111894</strain>
    </source>
</reference>
<gene>
    <name evidence="1" type="ORF">PAECIP111894_05807</name>
</gene>
<dbReference type="EMBL" id="CAKMAB010000061">
    <property type="protein sequence ID" value="CAH1059595.1"/>
    <property type="molecule type" value="Genomic_DNA"/>
</dbReference>
<comment type="caution">
    <text evidence="1">The sequence shown here is derived from an EMBL/GenBank/DDBJ whole genome shotgun (WGS) entry which is preliminary data.</text>
</comment>
<keyword evidence="2" id="KW-1185">Reference proteome</keyword>